<dbReference type="Gene3D" id="3.30.70.2740">
    <property type="match status" value="1"/>
</dbReference>
<dbReference type="AlphaFoldDB" id="A0A1C3W0Q3"/>
<dbReference type="EMBL" id="FMAG01000004">
    <property type="protein sequence ID" value="SCB33582.1"/>
    <property type="molecule type" value="Genomic_DNA"/>
</dbReference>
<dbReference type="Pfam" id="PF01565">
    <property type="entry name" value="FAD_binding_4"/>
    <property type="match status" value="1"/>
</dbReference>
<evidence type="ECO:0000256" key="2">
    <source>
        <dbReference type="ARBA" id="ARBA00008000"/>
    </source>
</evidence>
<evidence type="ECO:0000313" key="8">
    <source>
        <dbReference type="Proteomes" id="UP000199101"/>
    </source>
</evidence>
<dbReference type="GO" id="GO:0022904">
    <property type="term" value="P:respiratory electron transport chain"/>
    <property type="evidence" value="ECO:0007669"/>
    <property type="project" value="TreeGrafter"/>
</dbReference>
<dbReference type="GO" id="GO:0071949">
    <property type="term" value="F:FAD binding"/>
    <property type="evidence" value="ECO:0007669"/>
    <property type="project" value="InterPro"/>
</dbReference>
<dbReference type="SUPFAM" id="SSF55103">
    <property type="entry name" value="FAD-linked oxidases, C-terminal domain"/>
    <property type="match status" value="1"/>
</dbReference>
<feature type="domain" description="FAD-binding PCMH-type" evidence="6">
    <location>
        <begin position="55"/>
        <end position="234"/>
    </location>
</feature>
<dbReference type="Gene3D" id="1.10.45.10">
    <property type="entry name" value="Vanillyl-alcohol Oxidase, Chain A, domain 4"/>
    <property type="match status" value="1"/>
</dbReference>
<dbReference type="InterPro" id="IPR016171">
    <property type="entry name" value="Vanillyl_alc_oxidase_C-sub2"/>
</dbReference>
<dbReference type="InterPro" id="IPR016166">
    <property type="entry name" value="FAD-bd_PCMH"/>
</dbReference>
<reference evidence="8" key="1">
    <citation type="submission" date="2016-08" db="EMBL/GenBank/DDBJ databases">
        <authorList>
            <person name="Varghese N."/>
            <person name="Submissions Spin"/>
        </authorList>
    </citation>
    <scope>NUCLEOTIDE SEQUENCE [LARGE SCALE GENOMIC DNA]</scope>
    <source>
        <strain evidence="8">HAMBI 2975</strain>
    </source>
</reference>
<comment type="similarity">
    <text evidence="2">Belongs to the FAD-binding oxidoreductase/transferase type 4 family.</text>
</comment>
<dbReference type="OrthoDB" id="9809290at2"/>
<dbReference type="PROSITE" id="PS51387">
    <property type="entry name" value="FAD_PCMH"/>
    <property type="match status" value="1"/>
</dbReference>
<dbReference type="InterPro" id="IPR036318">
    <property type="entry name" value="FAD-bd_PCMH-like_sf"/>
</dbReference>
<evidence type="ECO:0000256" key="5">
    <source>
        <dbReference type="ARBA" id="ARBA00023002"/>
    </source>
</evidence>
<evidence type="ECO:0000259" key="6">
    <source>
        <dbReference type="PROSITE" id="PS51387"/>
    </source>
</evidence>
<evidence type="ECO:0000256" key="1">
    <source>
        <dbReference type="ARBA" id="ARBA00001974"/>
    </source>
</evidence>
<dbReference type="PANTHER" id="PTHR43716:SF1">
    <property type="entry name" value="D-2-HYDROXYGLUTARATE DEHYDROGENASE, MITOCHONDRIAL"/>
    <property type="match status" value="1"/>
</dbReference>
<name>A0A1C3W0Q3_9HYPH</name>
<dbReference type="FunFam" id="1.10.45.10:FF:000001">
    <property type="entry name" value="D-lactate dehydrogenase mitochondrial"/>
    <property type="match status" value="1"/>
</dbReference>
<dbReference type="Gene3D" id="3.30.70.2190">
    <property type="match status" value="1"/>
</dbReference>
<proteinExistence type="inferred from homology"/>
<dbReference type="SUPFAM" id="SSF56176">
    <property type="entry name" value="FAD-binding/transporter-associated domain-like"/>
    <property type="match status" value="1"/>
</dbReference>
<evidence type="ECO:0000256" key="3">
    <source>
        <dbReference type="ARBA" id="ARBA00022630"/>
    </source>
</evidence>
<dbReference type="Gene3D" id="3.30.465.10">
    <property type="match status" value="1"/>
</dbReference>
<keyword evidence="3" id="KW-0285">Flavoprotein</keyword>
<keyword evidence="4" id="KW-0274">FAD</keyword>
<evidence type="ECO:0000256" key="4">
    <source>
        <dbReference type="ARBA" id="ARBA00022827"/>
    </source>
</evidence>
<dbReference type="RefSeq" id="WP_092713425.1">
    <property type="nucleotide sequence ID" value="NZ_FMAG01000004.1"/>
</dbReference>
<gene>
    <name evidence="7" type="ORF">GA0061103_4644</name>
</gene>
<dbReference type="InterPro" id="IPR004113">
    <property type="entry name" value="FAD-bd_oxidored_4_C"/>
</dbReference>
<dbReference type="PANTHER" id="PTHR43716">
    <property type="entry name" value="D-2-HYDROXYGLUTARATE DEHYDROGENASE, MITOCHONDRIAL"/>
    <property type="match status" value="1"/>
</dbReference>
<dbReference type="Pfam" id="PF02913">
    <property type="entry name" value="FAD-oxidase_C"/>
    <property type="match status" value="1"/>
</dbReference>
<sequence length="485" mass="51093">MGGSIDRAETAYDASTPVGRHAELLRRLDGRIDRKAMLAGDDVGDGYRGDATDERGERPLIVFRPSSATEVSAILAECNRLGQPVVVQGGRTGLAGGARPRAGEVSLSLERMTNLSAVDGDTATVVAEAGVTLQSVQEAAASRGLLFGVDIGARGTSTVGGNAATNAGGIRVLRYGMYRSQVLGLEAVLADGSILTSLKGLPKDNSGFDLNQIFVGSEGALGVVTRACLRLHPAPRSQANAFCGLPSLAAAVALLKHLRAALGPSLSAFEVIFPNVYDGVLSLTGAQPPVAASAGMYALVEMQGQDEARDQECFSEALMACYQSGIVTDVAVSGSLREYHAIWKLREAASEFIFSMDHVSGFDVSLPLSNMQAFLDSADGEIAAADPDAAIYIFGHLGDGNLHFLVRTHHHERIADIVLAVVIRSNGAISAEHGIGLDKKKWLPLCRSAAEMRAMRRLKTAFDPNNILNPGRVFDMPSPVASERA</sequence>
<dbReference type="STRING" id="410764.GA0061103_4644"/>
<dbReference type="Proteomes" id="UP000199101">
    <property type="component" value="Unassembled WGS sequence"/>
</dbReference>
<dbReference type="InterPro" id="IPR051264">
    <property type="entry name" value="FAD-oxidored/transferase_4"/>
</dbReference>
<keyword evidence="8" id="KW-1185">Reference proteome</keyword>
<dbReference type="InterPro" id="IPR016164">
    <property type="entry name" value="FAD-linked_Oxase-like_C"/>
</dbReference>
<keyword evidence="5" id="KW-0560">Oxidoreductase</keyword>
<dbReference type="InterPro" id="IPR016169">
    <property type="entry name" value="FAD-bd_PCMH_sub2"/>
</dbReference>
<comment type="cofactor">
    <cofactor evidence="1">
        <name>FAD</name>
        <dbReference type="ChEBI" id="CHEBI:57692"/>
    </cofactor>
</comment>
<protein>
    <submittedName>
        <fullName evidence="7">FAD/FMN-containing dehydrogenase</fullName>
    </submittedName>
</protein>
<accession>A0A1C3W0Q3</accession>
<organism evidence="7 8">
    <name type="scientific">Rhizobium multihospitium</name>
    <dbReference type="NCBI Taxonomy" id="410764"/>
    <lineage>
        <taxon>Bacteria</taxon>
        <taxon>Pseudomonadati</taxon>
        <taxon>Pseudomonadota</taxon>
        <taxon>Alphaproteobacteria</taxon>
        <taxon>Hyphomicrobiales</taxon>
        <taxon>Rhizobiaceae</taxon>
        <taxon>Rhizobium/Agrobacterium group</taxon>
        <taxon>Rhizobium</taxon>
    </lineage>
</organism>
<dbReference type="InterPro" id="IPR006094">
    <property type="entry name" value="Oxid_FAD_bind_N"/>
</dbReference>
<dbReference type="GO" id="GO:0016491">
    <property type="term" value="F:oxidoreductase activity"/>
    <property type="evidence" value="ECO:0007669"/>
    <property type="project" value="UniProtKB-KW"/>
</dbReference>
<evidence type="ECO:0000313" key="7">
    <source>
        <dbReference type="EMBL" id="SCB33582.1"/>
    </source>
</evidence>